<accession>A0A5B7KG68</accession>
<dbReference type="EMBL" id="VSRR010140276">
    <property type="protein sequence ID" value="MPD04278.1"/>
    <property type="molecule type" value="Genomic_DNA"/>
</dbReference>
<protein>
    <submittedName>
        <fullName evidence="1">Uncharacterized protein</fullName>
    </submittedName>
</protein>
<comment type="caution">
    <text evidence="1">The sequence shown here is derived from an EMBL/GenBank/DDBJ whole genome shotgun (WGS) entry which is preliminary data.</text>
</comment>
<sequence length="69" mass="7652">MEIPYIHAQTGQSPTFQFLVIAAGKHHAPSPAVLRGAMERLTVTGYSITPTEHIITHYSRFDDSLSIDK</sequence>
<name>A0A5B7KG68_PORTR</name>
<dbReference type="Proteomes" id="UP000324222">
    <property type="component" value="Unassembled WGS sequence"/>
</dbReference>
<evidence type="ECO:0000313" key="1">
    <source>
        <dbReference type="EMBL" id="MPD04278.1"/>
    </source>
</evidence>
<proteinExistence type="predicted"/>
<gene>
    <name evidence="1" type="ORF">E2C01_099957</name>
</gene>
<keyword evidence="2" id="KW-1185">Reference proteome</keyword>
<dbReference type="AlphaFoldDB" id="A0A5B7KG68"/>
<organism evidence="1 2">
    <name type="scientific">Portunus trituberculatus</name>
    <name type="common">Swimming crab</name>
    <name type="synonym">Neptunus trituberculatus</name>
    <dbReference type="NCBI Taxonomy" id="210409"/>
    <lineage>
        <taxon>Eukaryota</taxon>
        <taxon>Metazoa</taxon>
        <taxon>Ecdysozoa</taxon>
        <taxon>Arthropoda</taxon>
        <taxon>Crustacea</taxon>
        <taxon>Multicrustacea</taxon>
        <taxon>Malacostraca</taxon>
        <taxon>Eumalacostraca</taxon>
        <taxon>Eucarida</taxon>
        <taxon>Decapoda</taxon>
        <taxon>Pleocyemata</taxon>
        <taxon>Brachyura</taxon>
        <taxon>Eubrachyura</taxon>
        <taxon>Portunoidea</taxon>
        <taxon>Portunidae</taxon>
        <taxon>Portuninae</taxon>
        <taxon>Portunus</taxon>
    </lineage>
</organism>
<reference evidence="1 2" key="1">
    <citation type="submission" date="2019-05" db="EMBL/GenBank/DDBJ databases">
        <title>Another draft genome of Portunus trituberculatus and its Hox gene families provides insights of decapod evolution.</title>
        <authorList>
            <person name="Jeong J.-H."/>
            <person name="Song I."/>
            <person name="Kim S."/>
            <person name="Choi T."/>
            <person name="Kim D."/>
            <person name="Ryu S."/>
            <person name="Kim W."/>
        </authorList>
    </citation>
    <scope>NUCLEOTIDE SEQUENCE [LARGE SCALE GENOMIC DNA]</scope>
    <source>
        <tissue evidence="1">Muscle</tissue>
    </source>
</reference>
<evidence type="ECO:0000313" key="2">
    <source>
        <dbReference type="Proteomes" id="UP000324222"/>
    </source>
</evidence>